<dbReference type="Proteomes" id="UP000601435">
    <property type="component" value="Unassembled WGS sequence"/>
</dbReference>
<accession>A0A813ADB1</accession>
<dbReference type="EMBL" id="CAJNJA010058172">
    <property type="protein sequence ID" value="CAE7864680.1"/>
    <property type="molecule type" value="Genomic_DNA"/>
</dbReference>
<evidence type="ECO:0000313" key="2">
    <source>
        <dbReference type="Proteomes" id="UP000601435"/>
    </source>
</evidence>
<dbReference type="AlphaFoldDB" id="A0A813ADB1"/>
<evidence type="ECO:0000313" key="1">
    <source>
        <dbReference type="EMBL" id="CAE7864680.1"/>
    </source>
</evidence>
<feature type="non-terminal residue" evidence="1">
    <location>
        <position position="1"/>
    </location>
</feature>
<proteinExistence type="predicted"/>
<reference evidence="1" key="1">
    <citation type="submission" date="2021-02" db="EMBL/GenBank/DDBJ databases">
        <authorList>
            <person name="Dougan E. K."/>
            <person name="Rhodes N."/>
            <person name="Thang M."/>
            <person name="Chan C."/>
        </authorList>
    </citation>
    <scope>NUCLEOTIDE SEQUENCE</scope>
</reference>
<name>A0A813ADB1_9DINO</name>
<dbReference type="OrthoDB" id="438623at2759"/>
<comment type="caution">
    <text evidence="1">The sequence shown here is derived from an EMBL/GenBank/DDBJ whole genome shotgun (WGS) entry which is preliminary data.</text>
</comment>
<protein>
    <submittedName>
        <fullName evidence="1">Uncharacterized protein</fullName>
    </submittedName>
</protein>
<organism evidence="1 2">
    <name type="scientific">Symbiodinium necroappetens</name>
    <dbReference type="NCBI Taxonomy" id="1628268"/>
    <lineage>
        <taxon>Eukaryota</taxon>
        <taxon>Sar</taxon>
        <taxon>Alveolata</taxon>
        <taxon>Dinophyceae</taxon>
        <taxon>Suessiales</taxon>
        <taxon>Symbiodiniaceae</taxon>
        <taxon>Symbiodinium</taxon>
    </lineage>
</organism>
<sequence length="167" mass="18496">MPTPLHVAEQIAAEMIESGQVRMEVWELLCDCLPSDEPRREANIGRASSMGFCSGAYSQGPLSGLRQNTTLFPWVTLLVCKFIRSCTHEPFTSFVLQRNTSMGHKDLNNAKDSVNVLLPCSTFRGGGLWIEQSGGQCASQDGTLYGHRITVAVYTVREVHSLQPEHR</sequence>
<gene>
    <name evidence="1" type="ORF">SNEC2469_LOCUS27543</name>
</gene>
<keyword evidence="2" id="KW-1185">Reference proteome</keyword>